<keyword evidence="1" id="KW-0460">Magnesium</keyword>
<sequence>MEDLHHRGTSVSEIENLRETIENIREELDALDEARDEAQVILRDLHKLSSEAVYEVHRGNLEEARDKLDEAAELVSELHDLLGDFPELLRTGFAENHLQEYAEAEILYSIVKDRRAPSPEEINVSPRAYLLGLLDAVGELRRIVVDALREGDLDRAEEFLNVMEEIYSLTMTFDYPRAVVPNLKRKQDVARSLLERTRSEVTIAGKTEELKKTLERE</sequence>
<dbReference type="PaxDb" id="190192-MK0443"/>
<dbReference type="EnsemblBacteria" id="AAM01658">
    <property type="protein sequence ID" value="AAM01658"/>
    <property type="gene ID" value="MK0443"/>
</dbReference>
<evidence type="ECO:0000256" key="1">
    <source>
        <dbReference type="PIRSR" id="PIRSR602848-1"/>
    </source>
</evidence>
<feature type="coiled-coil region" evidence="2">
    <location>
        <begin position="7"/>
        <end position="81"/>
    </location>
</feature>
<feature type="binding site" evidence="1">
    <location>
        <position position="103"/>
    </location>
    <ligand>
        <name>Mg(2+)</name>
        <dbReference type="ChEBI" id="CHEBI:18420"/>
    </ligand>
</feature>
<dbReference type="CDD" id="cd14820">
    <property type="entry name" value="TRAX"/>
    <property type="match status" value="1"/>
</dbReference>
<dbReference type="InterPro" id="IPR002848">
    <property type="entry name" value="Translin_fam"/>
</dbReference>
<keyword evidence="1" id="KW-0479">Metal-binding</keyword>
<keyword evidence="2" id="KW-0175">Coiled coil</keyword>
<dbReference type="AlphaFoldDB" id="Q8TY62"/>
<keyword evidence="4" id="KW-1185">Reference proteome</keyword>
<name>Q8TY62_METKA</name>
<accession>Q8TY62</accession>
<proteinExistence type="predicted"/>
<evidence type="ECO:0000313" key="4">
    <source>
        <dbReference type="Proteomes" id="UP000001826"/>
    </source>
</evidence>
<evidence type="ECO:0000256" key="2">
    <source>
        <dbReference type="SAM" id="Coils"/>
    </source>
</evidence>
<dbReference type="Pfam" id="PF01997">
    <property type="entry name" value="Translin"/>
    <property type="match status" value="1"/>
</dbReference>
<dbReference type="HOGENOM" id="CLU_099315_0_0_2"/>
<dbReference type="InParanoid" id="Q8TY62"/>
<reference evidence="3 4" key="1">
    <citation type="journal article" date="2002" name="Proc. Natl. Acad. Sci. U.S.A.">
        <title>The complete genome of hyperthermophile Methanopyrus kandleri AV19 and monophyly of archaeal methanogens.</title>
        <authorList>
            <person name="Slesarev A.I."/>
            <person name="Mezhevaya K.V."/>
            <person name="Makarova K.S."/>
            <person name="Polushin N.N."/>
            <person name="Shcherbinina O.V."/>
            <person name="Shakhova V.V."/>
            <person name="Belova G.I."/>
            <person name="Aravind L."/>
            <person name="Natale D.A."/>
            <person name="Rogozin I.B."/>
            <person name="Tatusov R.L."/>
            <person name="Wolf Y.I."/>
            <person name="Stetter K.O."/>
            <person name="Malykh A.G."/>
            <person name="Koonin E.V."/>
            <person name="Kozyavkin S.A."/>
        </authorList>
    </citation>
    <scope>NUCLEOTIDE SEQUENCE [LARGE SCALE GENOMIC DNA]</scope>
    <source>
        <strain evidence="4">AV19 / DSM 6324 / JCM 9639 / NBRC 100938</strain>
    </source>
</reference>
<dbReference type="Proteomes" id="UP000001826">
    <property type="component" value="Chromosome"/>
</dbReference>
<gene>
    <name evidence="3" type="ordered locus">MK0443</name>
</gene>
<feature type="binding site" evidence="1">
    <location>
        <position position="139"/>
    </location>
    <ligand>
        <name>Mg(2+)</name>
        <dbReference type="ChEBI" id="CHEBI:18420"/>
    </ligand>
</feature>
<dbReference type="PANTHER" id="PTHR10741">
    <property type="entry name" value="TRANSLIN AND TRANSLIN ASSOCIATED PROTEIN X"/>
    <property type="match status" value="1"/>
</dbReference>
<protein>
    <submittedName>
        <fullName evidence="3">Predicted RNA-binding protein of the translin family</fullName>
    </submittedName>
</protein>
<dbReference type="GO" id="GO:0046872">
    <property type="term" value="F:metal ion binding"/>
    <property type="evidence" value="ECO:0007669"/>
    <property type="project" value="UniProtKB-KW"/>
</dbReference>
<dbReference type="FunCoup" id="Q8TY62">
    <property type="interactions" value="106"/>
</dbReference>
<dbReference type="EMBL" id="AE009439">
    <property type="protein sequence ID" value="AAM01658.1"/>
    <property type="molecule type" value="Genomic_DNA"/>
</dbReference>
<dbReference type="KEGG" id="mka:MK0443"/>
<dbReference type="STRING" id="190192.MK0443"/>
<dbReference type="InterPro" id="IPR036081">
    <property type="entry name" value="Translin_sf"/>
</dbReference>
<dbReference type="SUPFAM" id="SSF74784">
    <property type="entry name" value="Translin"/>
    <property type="match status" value="1"/>
</dbReference>
<dbReference type="GO" id="GO:0043565">
    <property type="term" value="F:sequence-specific DNA binding"/>
    <property type="evidence" value="ECO:0007669"/>
    <property type="project" value="InterPro"/>
</dbReference>
<dbReference type="Gene3D" id="1.20.58.2140">
    <property type="match status" value="1"/>
</dbReference>
<evidence type="ECO:0000313" key="3">
    <source>
        <dbReference type="EMBL" id="AAM01658.1"/>
    </source>
</evidence>
<organism evidence="3 4">
    <name type="scientific">Methanopyrus kandleri (strain AV19 / DSM 6324 / JCM 9639 / NBRC 100938)</name>
    <dbReference type="NCBI Taxonomy" id="190192"/>
    <lineage>
        <taxon>Archaea</taxon>
        <taxon>Methanobacteriati</taxon>
        <taxon>Methanobacteriota</taxon>
        <taxon>Methanomada group</taxon>
        <taxon>Methanopyri</taxon>
        <taxon>Methanopyrales</taxon>
        <taxon>Methanopyraceae</taxon>
        <taxon>Methanopyrus</taxon>
    </lineage>
</organism>